<protein>
    <submittedName>
        <fullName evidence="1">Uncharacterized protein</fullName>
    </submittedName>
</protein>
<proteinExistence type="predicted"/>
<evidence type="ECO:0000313" key="1">
    <source>
        <dbReference type="EMBL" id="JAH73707.1"/>
    </source>
</evidence>
<reference evidence="1" key="1">
    <citation type="submission" date="2014-11" db="EMBL/GenBank/DDBJ databases">
        <authorList>
            <person name="Amaro Gonzalez C."/>
        </authorList>
    </citation>
    <scope>NUCLEOTIDE SEQUENCE</scope>
</reference>
<name>A0A0E9V6M9_ANGAN</name>
<dbReference type="EMBL" id="GBXM01034870">
    <property type="protein sequence ID" value="JAH73707.1"/>
    <property type="molecule type" value="Transcribed_RNA"/>
</dbReference>
<accession>A0A0E9V6M9</accession>
<dbReference type="AlphaFoldDB" id="A0A0E9V6M9"/>
<sequence length="61" mass="7275">MVNHKANSLNFRYQTLSLQQNRGFHSEVPLLFSSEQTRDFCRSYSTHHYTERFIPGLLQEN</sequence>
<reference evidence="1" key="2">
    <citation type="journal article" date="2015" name="Fish Shellfish Immunol.">
        <title>Early steps in the European eel (Anguilla anguilla)-Vibrio vulnificus interaction in the gills: Role of the RtxA13 toxin.</title>
        <authorList>
            <person name="Callol A."/>
            <person name="Pajuelo D."/>
            <person name="Ebbesson L."/>
            <person name="Teles M."/>
            <person name="MacKenzie S."/>
            <person name="Amaro C."/>
        </authorList>
    </citation>
    <scope>NUCLEOTIDE SEQUENCE</scope>
</reference>
<organism evidence="1">
    <name type="scientific">Anguilla anguilla</name>
    <name type="common">European freshwater eel</name>
    <name type="synonym">Muraena anguilla</name>
    <dbReference type="NCBI Taxonomy" id="7936"/>
    <lineage>
        <taxon>Eukaryota</taxon>
        <taxon>Metazoa</taxon>
        <taxon>Chordata</taxon>
        <taxon>Craniata</taxon>
        <taxon>Vertebrata</taxon>
        <taxon>Euteleostomi</taxon>
        <taxon>Actinopterygii</taxon>
        <taxon>Neopterygii</taxon>
        <taxon>Teleostei</taxon>
        <taxon>Anguilliformes</taxon>
        <taxon>Anguillidae</taxon>
        <taxon>Anguilla</taxon>
    </lineage>
</organism>